<feature type="region of interest" description="Disordered" evidence="5">
    <location>
        <begin position="1349"/>
        <end position="1372"/>
    </location>
</feature>
<protein>
    <recommendedName>
        <fullName evidence="6">TATA element modulatory factor 1 TATA binding domain-containing protein</fullName>
    </recommendedName>
</protein>
<feature type="region of interest" description="Disordered" evidence="5">
    <location>
        <begin position="643"/>
        <end position="667"/>
    </location>
</feature>
<feature type="region of interest" description="Disordered" evidence="5">
    <location>
        <begin position="837"/>
        <end position="863"/>
    </location>
</feature>
<gene>
    <name evidence="7" type="ORF">O3P69_008219</name>
</gene>
<feature type="coiled-coil region" evidence="4">
    <location>
        <begin position="1243"/>
        <end position="1270"/>
    </location>
</feature>
<feature type="coiled-coil region" evidence="4">
    <location>
        <begin position="1296"/>
        <end position="1330"/>
    </location>
</feature>
<dbReference type="GO" id="GO:0005794">
    <property type="term" value="C:Golgi apparatus"/>
    <property type="evidence" value="ECO:0007669"/>
    <property type="project" value="UniProtKB-SubCell"/>
</dbReference>
<dbReference type="Pfam" id="PF12325">
    <property type="entry name" value="TMF_TATA_bd"/>
    <property type="match status" value="1"/>
</dbReference>
<dbReference type="PANTHER" id="PTHR46515:SF1">
    <property type="entry name" value="TATA ELEMENT MODULATORY FACTOR"/>
    <property type="match status" value="1"/>
</dbReference>
<dbReference type="InterPro" id="IPR022092">
    <property type="entry name" value="TMF_DNA-bd"/>
</dbReference>
<proteinExistence type="predicted"/>
<feature type="compositionally biased region" description="Polar residues" evidence="5">
    <location>
        <begin position="147"/>
        <end position="190"/>
    </location>
</feature>
<dbReference type="GO" id="GO:0005783">
    <property type="term" value="C:endoplasmic reticulum"/>
    <property type="evidence" value="ECO:0007669"/>
    <property type="project" value="TreeGrafter"/>
</dbReference>
<feature type="coiled-coil region" evidence="4">
    <location>
        <begin position="1436"/>
        <end position="1515"/>
    </location>
</feature>
<feature type="compositionally biased region" description="Polar residues" evidence="5">
    <location>
        <begin position="580"/>
        <end position="592"/>
    </location>
</feature>
<sequence length="1519" mass="165076">MSWFDAAGLTSLAKSALKEAQRTIDKALDIEENEENILPPTTLPVMPSAQPSKGLQEKLKDESESFFASFGLDKKKSPLTPVNSPVDSSEGKPATKDGGKAPAHIVGSLWGSFTGSFFENSEVPKETLQHDDGVAASSDSPSKKSIVATQPPRSSASLPSLQLANSPVSTQPRTATLQECATQAKVSQQQEKADKGQGTAESSEDRSRDVEGEWGWGWESGLMVSSDHQHHLEGTFNTAVGEIEEREDSLVDDTIDEEGFAKSRLVVGSVESDAGGFVRQESQGSLSGRSVDLDVPVAISEDVFQEEGHIPATSCFEIEPDNSDSVVSYVEEYTDARTTSTTTIATTATVSCANSEVNTPESIVVLTSESNSPDDGEAAACASSATAAEKMKHVVTCVPLKPSPISSPDSIEVLGSSSLLTSPSSIEVLTDVSSSDSSPSHLDSCNNTLVQDLSPPPGIVNVQPTLHKIIDNDAHILVETSAEQNQCHQKAKSIEGDKTNQINKEESLPTDSVHKLDLRSVSLQDTGNTSDTTAPPTTLSLSLCKGQESSNLASASLTALVDSAPSRPARQIATVHDAETSTACHATQTDGLPTTEEHTVVEEGDITIPPATALDVSVESGGSSDTITASIDSTQMVWSVSRGVEPESMERPADSDMHESSTSGSGGSVVRCLLEEAMGDEEAVSGASSSSPPEREHSPSSSERSEALKVGSGHTSGHSSGDEVETTTSSDIEVISSPSLDGSTAVSRGTSAATSRVWATAQRGLRSFLNDRSESSASDSSSNHKKTNSERVETVPSSMTTSFTSISESEGEMFNLGPASLIIDPASITQVLQGQSHFVKGHRRNQSNFSETSESSSENHSSEVDKLIKKVAQLTEVLEARETKVLELSQVNAALQDTNLRLKAHVEDLEGGSGMEATESLREEFTQRLVTMERKFQQALREKENTKKLLEEARAEAATRLSSAEVARYQEERDTVIRELREEGEKLSKQQLNYSNIIKKLRSKEKENETTIKTQKDKLEEQSRDLERLRKQLSAKEDMERRQIDAVCQLNTTNQRLEQAVKDVAAENAELEGKMTVLKSALDTAYREMAELKREVAACDAQAQEQVLSAEVGVQRRLEATLAEAQEQARREQVALMAQVVELQEALSQCESQANRKERQLRADNAELQQRVAEAEARAEEMSGAVSAATRPLLRQMENLQATHSSQQASWESLETSLTQRLNETLTAAAASTEKERAMREQYAELAANTAALQTQVTNLRAENARLSSELNITTTKLESLSESRVKENIQIEALKTSFAEEIAEVKRERDSLEQQLEMEKTAVAAEKKKTIALQEQLKDRERKLAQLTASGTVESHASTPRSSPTPSLSRLSITGSLSESFTGYQWGQEEVFESGWSRGTSLYDSVRSNSTAAVDALTSQLRQREGEVHYLHSEITRYETQRESLAQELVSITSQVESLQSQIQDYQALKDQYADMEQKYNALLQMHGEKVEEVEELRLDLADVKEMYKAQIDQLLKK</sequence>
<comment type="caution">
    <text evidence="7">The sequence shown here is derived from an EMBL/GenBank/DDBJ whole genome shotgun (WGS) entry which is preliminary data.</text>
</comment>
<comment type="subcellular location">
    <subcellularLocation>
        <location evidence="1">Golgi apparatus</location>
    </subcellularLocation>
</comment>
<feature type="region of interest" description="Disordered" evidence="5">
    <location>
        <begin position="130"/>
        <end position="211"/>
    </location>
</feature>
<evidence type="ECO:0000256" key="4">
    <source>
        <dbReference type="SAM" id="Coils"/>
    </source>
</evidence>
<feature type="compositionally biased region" description="Low complexity" evidence="5">
    <location>
        <begin position="846"/>
        <end position="859"/>
    </location>
</feature>
<dbReference type="Proteomes" id="UP001487740">
    <property type="component" value="Unassembled WGS sequence"/>
</dbReference>
<feature type="region of interest" description="Disordered" evidence="5">
    <location>
        <begin position="73"/>
        <end position="103"/>
    </location>
</feature>
<accession>A0AAW0T2U6</accession>
<feature type="region of interest" description="Disordered" evidence="5">
    <location>
        <begin position="575"/>
        <end position="595"/>
    </location>
</feature>
<feature type="compositionally biased region" description="Low complexity" evidence="5">
    <location>
        <begin position="1359"/>
        <end position="1372"/>
    </location>
</feature>
<organism evidence="7 8">
    <name type="scientific">Scylla paramamosain</name>
    <name type="common">Mud crab</name>
    <dbReference type="NCBI Taxonomy" id="85552"/>
    <lineage>
        <taxon>Eukaryota</taxon>
        <taxon>Metazoa</taxon>
        <taxon>Ecdysozoa</taxon>
        <taxon>Arthropoda</taxon>
        <taxon>Crustacea</taxon>
        <taxon>Multicrustacea</taxon>
        <taxon>Malacostraca</taxon>
        <taxon>Eumalacostraca</taxon>
        <taxon>Eucarida</taxon>
        <taxon>Decapoda</taxon>
        <taxon>Pleocyemata</taxon>
        <taxon>Brachyura</taxon>
        <taxon>Eubrachyura</taxon>
        <taxon>Portunoidea</taxon>
        <taxon>Portunidae</taxon>
        <taxon>Portuninae</taxon>
        <taxon>Scylla</taxon>
    </lineage>
</organism>
<feature type="compositionally biased region" description="Basic and acidic residues" evidence="5">
    <location>
        <begin position="693"/>
        <end position="707"/>
    </location>
</feature>
<feature type="compositionally biased region" description="Polar residues" evidence="5">
    <location>
        <begin position="1349"/>
        <end position="1358"/>
    </location>
</feature>
<feature type="compositionally biased region" description="Polar residues" evidence="5">
    <location>
        <begin position="726"/>
        <end position="754"/>
    </location>
</feature>
<dbReference type="EMBL" id="JARAKH010000041">
    <property type="protein sequence ID" value="KAK8381197.1"/>
    <property type="molecule type" value="Genomic_DNA"/>
</dbReference>
<dbReference type="EMBL" id="JARAKH010000041">
    <property type="protein sequence ID" value="KAK8381201.1"/>
    <property type="molecule type" value="Genomic_DNA"/>
</dbReference>
<evidence type="ECO:0000259" key="6">
    <source>
        <dbReference type="Pfam" id="PF12325"/>
    </source>
</evidence>
<keyword evidence="3 4" id="KW-0175">Coiled coil</keyword>
<dbReference type="InterPro" id="IPR052602">
    <property type="entry name" value="Growth_transcription_reg"/>
</dbReference>
<feature type="domain" description="TATA element modulatory factor 1 TATA binding" evidence="6">
    <location>
        <begin position="1408"/>
        <end position="1516"/>
    </location>
</feature>
<evidence type="ECO:0000313" key="8">
    <source>
        <dbReference type="Proteomes" id="UP001487740"/>
    </source>
</evidence>
<feature type="compositionally biased region" description="Basic and acidic residues" evidence="5">
    <location>
        <begin position="89"/>
        <end position="99"/>
    </location>
</feature>
<feature type="compositionally biased region" description="Basic and acidic residues" evidence="5">
    <location>
        <begin position="492"/>
        <end position="511"/>
    </location>
</feature>
<dbReference type="InterPro" id="IPR022091">
    <property type="entry name" value="TMF_TATA-bd"/>
</dbReference>
<feature type="region of interest" description="Disordered" evidence="5">
    <location>
        <begin position="31"/>
        <end position="61"/>
    </location>
</feature>
<evidence type="ECO:0000256" key="5">
    <source>
        <dbReference type="SAM" id="MobiDB-lite"/>
    </source>
</evidence>
<evidence type="ECO:0000256" key="3">
    <source>
        <dbReference type="ARBA" id="ARBA00023054"/>
    </source>
</evidence>
<feature type="coiled-coil region" evidence="4">
    <location>
        <begin position="915"/>
        <end position="1185"/>
    </location>
</feature>
<keyword evidence="2" id="KW-0333">Golgi apparatus</keyword>
<dbReference type="EMBL" id="JARAKH010000041">
    <property type="protein sequence ID" value="KAK8381198.1"/>
    <property type="molecule type" value="Genomic_DNA"/>
</dbReference>
<feature type="region of interest" description="Disordered" evidence="5">
    <location>
        <begin position="679"/>
        <end position="756"/>
    </location>
</feature>
<dbReference type="Pfam" id="PF12329">
    <property type="entry name" value="TMF_DNA_bd"/>
    <property type="match status" value="1"/>
</dbReference>
<evidence type="ECO:0000313" key="7">
    <source>
        <dbReference type="EMBL" id="KAK8381197.1"/>
    </source>
</evidence>
<keyword evidence="8" id="KW-1185">Reference proteome</keyword>
<evidence type="ECO:0000256" key="1">
    <source>
        <dbReference type="ARBA" id="ARBA00004555"/>
    </source>
</evidence>
<feature type="compositionally biased region" description="Basic and acidic residues" evidence="5">
    <location>
        <begin position="644"/>
        <end position="659"/>
    </location>
</feature>
<feature type="region of interest" description="Disordered" evidence="5">
    <location>
        <begin position="769"/>
        <end position="800"/>
    </location>
</feature>
<reference evidence="7 8" key="1">
    <citation type="submission" date="2023-03" db="EMBL/GenBank/DDBJ databases">
        <title>High-quality genome of Scylla paramamosain provides insights in environmental adaptation.</title>
        <authorList>
            <person name="Zhang L."/>
        </authorList>
    </citation>
    <scope>NUCLEOTIDE SEQUENCE [LARGE SCALE GENOMIC DNA]</scope>
    <source>
        <strain evidence="7">LZ_2023a</strain>
        <tissue evidence="7">Muscle</tissue>
    </source>
</reference>
<feature type="region of interest" description="Disordered" evidence="5">
    <location>
        <begin position="487"/>
        <end position="511"/>
    </location>
</feature>
<dbReference type="PANTHER" id="PTHR46515">
    <property type="entry name" value="TATA ELEMENT MODULATORY FACTOR TMF1"/>
    <property type="match status" value="1"/>
</dbReference>
<evidence type="ECO:0000256" key="2">
    <source>
        <dbReference type="ARBA" id="ARBA00023034"/>
    </source>
</evidence>
<name>A0AAW0T2U6_SCYPA</name>